<feature type="compositionally biased region" description="Acidic residues" evidence="1">
    <location>
        <begin position="119"/>
        <end position="129"/>
    </location>
</feature>
<sequence>MDNTDNMDTTDGNNNINNDSIQIGGMGSGSGSGSGVSSNTRVSNTRVSNTPKAYTSLLSALALNVALSFATPGRANAAPFHFRDHAKEQTNYPPPIVNFEGNVDEGNEDEQQTDKWDTQEWDNADDDSNEGVSSDAPQVSSDVTSQDSSEYTTSSTPSSPGRLKSLKSGLINTATSTLSKLPPSSRGIVVGISASVTLAAGVKGMGYVRRRREEEEKKRLEQYRIIMGEGGGKGMGGGDKKPQEEEWMDLIDSSSTSTSSTTSVSVTLAPSASPTSPLPQSTLADVIQTTTNETQEELTKTTKESEGNEVKPSPPTPPAQLKTQQPTTIPPPPSPPKKKSFISIRSGLTSKKSGRETSITKLLGTTTTPPPKVAFMKCLTSYLTFGAPGRFLDLEDTLSTPRDFDLTTAVSELTSLRDEAGMTEQDTGEAFADVTHCMIVTIVDLAMSTLKSKDDTDVVKGLEVVLEFTDHAAGIYGEIVGPDVVVEPVVYGGAQGGKKLESMYKKYLGNVGIAVDEKQEERVDRLQAVLGIKDSKAQGIQQKVMMKKMMKMMKGMKGGGDDPEAMAKMMKEMGLDMEGMEGMEEMMKGMGGMGGMGGVDGKPPTQEELKESIRLMKELIDNDMVGEEEMKQVKEEFRKSMGTDIEELVRMAEEQERAGDLDEEGRELLELFKKVLN</sequence>
<dbReference type="EMBL" id="BRYA01001465">
    <property type="protein sequence ID" value="GMI43998.1"/>
    <property type="molecule type" value="Genomic_DNA"/>
</dbReference>
<proteinExistence type="predicted"/>
<accession>A0A9W7LAI5</accession>
<feature type="compositionally biased region" description="Polar residues" evidence="1">
    <location>
        <begin position="346"/>
        <end position="364"/>
    </location>
</feature>
<dbReference type="OrthoDB" id="48952at2759"/>
<protein>
    <submittedName>
        <fullName evidence="2">Uncharacterized protein</fullName>
    </submittedName>
</protein>
<evidence type="ECO:0000313" key="2">
    <source>
        <dbReference type="EMBL" id="GMI43998.1"/>
    </source>
</evidence>
<name>A0A9W7LAI5_9STRA</name>
<feature type="compositionally biased region" description="Low complexity" evidence="1">
    <location>
        <begin position="1"/>
        <end position="19"/>
    </location>
</feature>
<comment type="caution">
    <text evidence="2">The sequence shown here is derived from an EMBL/GenBank/DDBJ whole genome shotgun (WGS) entry which is preliminary data.</text>
</comment>
<reference evidence="3" key="1">
    <citation type="journal article" date="2023" name="Commun. Biol.">
        <title>Genome analysis of Parmales, the sister group of diatoms, reveals the evolutionary specialization of diatoms from phago-mixotrophs to photoautotrophs.</title>
        <authorList>
            <person name="Ban H."/>
            <person name="Sato S."/>
            <person name="Yoshikawa S."/>
            <person name="Yamada K."/>
            <person name="Nakamura Y."/>
            <person name="Ichinomiya M."/>
            <person name="Sato N."/>
            <person name="Blanc-Mathieu R."/>
            <person name="Endo H."/>
            <person name="Kuwata A."/>
            <person name="Ogata H."/>
        </authorList>
    </citation>
    <scope>NUCLEOTIDE SEQUENCE [LARGE SCALE GENOMIC DNA]</scope>
</reference>
<feature type="compositionally biased region" description="Gly residues" evidence="1">
    <location>
        <begin position="24"/>
        <end position="34"/>
    </location>
</feature>
<feature type="region of interest" description="Disordered" evidence="1">
    <location>
        <begin position="250"/>
        <end position="365"/>
    </location>
</feature>
<feature type="compositionally biased region" description="Low complexity" evidence="1">
    <location>
        <begin position="138"/>
        <end position="160"/>
    </location>
</feature>
<keyword evidence="3" id="KW-1185">Reference proteome</keyword>
<organism evidence="2 3">
    <name type="scientific">Triparma columacea</name>
    <dbReference type="NCBI Taxonomy" id="722753"/>
    <lineage>
        <taxon>Eukaryota</taxon>
        <taxon>Sar</taxon>
        <taxon>Stramenopiles</taxon>
        <taxon>Ochrophyta</taxon>
        <taxon>Bolidophyceae</taxon>
        <taxon>Parmales</taxon>
        <taxon>Triparmaceae</taxon>
        <taxon>Triparma</taxon>
    </lineage>
</organism>
<feature type="compositionally biased region" description="Basic and acidic residues" evidence="1">
    <location>
        <begin position="297"/>
        <end position="309"/>
    </location>
</feature>
<evidence type="ECO:0000256" key="1">
    <source>
        <dbReference type="SAM" id="MobiDB-lite"/>
    </source>
</evidence>
<feature type="region of interest" description="Disordered" evidence="1">
    <location>
        <begin position="1"/>
        <end position="47"/>
    </location>
</feature>
<gene>
    <name evidence="2" type="ORF">TrCOL_g5080</name>
</gene>
<evidence type="ECO:0000313" key="3">
    <source>
        <dbReference type="Proteomes" id="UP001165065"/>
    </source>
</evidence>
<dbReference type="Proteomes" id="UP001165065">
    <property type="component" value="Unassembled WGS sequence"/>
</dbReference>
<feature type="compositionally biased region" description="Low complexity" evidence="1">
    <location>
        <begin position="253"/>
        <end position="293"/>
    </location>
</feature>
<feature type="compositionally biased region" description="Acidic residues" evidence="1">
    <location>
        <begin position="102"/>
        <end position="111"/>
    </location>
</feature>
<dbReference type="AlphaFoldDB" id="A0A9W7LAI5"/>
<feature type="region of interest" description="Disordered" evidence="1">
    <location>
        <begin position="87"/>
        <end position="166"/>
    </location>
</feature>